<keyword evidence="3" id="KW-0169">Cobalamin biosynthesis</keyword>
<dbReference type="InterPro" id="IPR003722">
    <property type="entry name" value="Cbl_synth_CobH/CbiC"/>
</dbReference>
<dbReference type="InterPro" id="IPR036588">
    <property type="entry name" value="CobH/CbiC_sf"/>
</dbReference>
<dbReference type="PANTHER" id="PTHR43588:SF1">
    <property type="entry name" value="COBALT-PRECORRIN-8 METHYLMUTASE"/>
    <property type="match status" value="1"/>
</dbReference>
<evidence type="ECO:0000313" key="7">
    <source>
        <dbReference type="Proteomes" id="UP000316313"/>
    </source>
</evidence>
<dbReference type="PANTHER" id="PTHR43588">
    <property type="entry name" value="COBALT-PRECORRIN-8 METHYLMUTASE"/>
    <property type="match status" value="1"/>
</dbReference>
<dbReference type="Pfam" id="PF02570">
    <property type="entry name" value="CbiC"/>
    <property type="match status" value="1"/>
</dbReference>
<evidence type="ECO:0000313" key="6">
    <source>
        <dbReference type="EMBL" id="QDH17751.1"/>
    </source>
</evidence>
<dbReference type="UniPathway" id="UPA00148"/>
<dbReference type="AlphaFoldDB" id="A0A4Y6UMZ0"/>
<evidence type="ECO:0000256" key="1">
    <source>
        <dbReference type="ARBA" id="ARBA00004953"/>
    </source>
</evidence>
<evidence type="ECO:0000256" key="3">
    <source>
        <dbReference type="ARBA" id="ARBA00022573"/>
    </source>
</evidence>
<evidence type="ECO:0000256" key="4">
    <source>
        <dbReference type="ARBA" id="ARBA00023235"/>
    </source>
</evidence>
<evidence type="ECO:0000259" key="5">
    <source>
        <dbReference type="Pfam" id="PF02570"/>
    </source>
</evidence>
<dbReference type="GO" id="GO:0009236">
    <property type="term" value="P:cobalamin biosynthetic process"/>
    <property type="evidence" value="ECO:0007669"/>
    <property type="project" value="UniProtKB-UniPathway"/>
</dbReference>
<dbReference type="Proteomes" id="UP000316313">
    <property type="component" value="Chromosome"/>
</dbReference>
<sequence>MNNNFKEYDYIRDGAAIYTRSFATIRSEADLTAFTPAEAKVVVRIIHACGMVDVVQFVQMTSDFVMSAKSALQAGKPILCDSEMVAHGITRARLPSDNEVICTLRDPRTPQIAQEIGNTRSAAALQLWGQKVDGAVVVIGNAPTALYHLLELIEQKGYRPAAIIGMPVGFVGAAESKDELATRKDLPHVIVRGRLGGSAMASATVNALASELE</sequence>
<dbReference type="GO" id="GO:0016993">
    <property type="term" value="F:precorrin-8X methylmutase activity"/>
    <property type="evidence" value="ECO:0007669"/>
    <property type="project" value="UniProtKB-EC"/>
</dbReference>
<dbReference type="SUPFAM" id="SSF63965">
    <property type="entry name" value="Precorrin-8X methylmutase CbiC/CobH"/>
    <property type="match status" value="1"/>
</dbReference>
<protein>
    <submittedName>
        <fullName evidence="6">Precorrin-8X methylmutase</fullName>
        <ecNumber evidence="6">5.4.99.61</ecNumber>
    </submittedName>
</protein>
<comment type="pathway">
    <text evidence="1">Cofactor biosynthesis; adenosylcobalamin biosynthesis.</text>
</comment>
<dbReference type="OrthoDB" id="9780708at2"/>
<gene>
    <name evidence="6" type="ORF">E3D00_09370</name>
</gene>
<dbReference type="EC" id="5.4.99.61" evidence="6"/>
<proteinExistence type="inferred from homology"/>
<name>A0A4Y6UMZ0_9PROT</name>
<dbReference type="Gene3D" id="3.40.50.10230">
    <property type="entry name" value="Cobalamin biosynthesis CobH/CbiC, precorrin-8X methylmutase"/>
    <property type="match status" value="1"/>
</dbReference>
<dbReference type="EMBL" id="CP038141">
    <property type="protein sequence ID" value="QDH17751.1"/>
    <property type="molecule type" value="Genomic_DNA"/>
</dbReference>
<keyword evidence="4 6" id="KW-0413">Isomerase</keyword>
<reference evidence="6 7" key="1">
    <citation type="submission" date="2019-03" db="EMBL/GenBank/DDBJ databases">
        <title>The complete genome sequence of Swingsia samuiensis NBRC107927(T).</title>
        <authorList>
            <person name="Chua K.-O."/>
            <person name="Chan K.-G."/>
            <person name="See-Too W.-S."/>
        </authorList>
    </citation>
    <scope>NUCLEOTIDE SEQUENCE [LARGE SCALE GENOMIC DNA]</scope>
    <source>
        <strain evidence="6 7">AH83</strain>
    </source>
</reference>
<comment type="similarity">
    <text evidence="2">Belongs to the CobH/CbiC family.</text>
</comment>
<keyword evidence="7" id="KW-1185">Reference proteome</keyword>
<dbReference type="RefSeq" id="WP_141462000.1">
    <property type="nucleotide sequence ID" value="NZ_CP038141.1"/>
</dbReference>
<evidence type="ECO:0000256" key="2">
    <source>
        <dbReference type="ARBA" id="ARBA00009774"/>
    </source>
</evidence>
<accession>A0A4Y6UMZ0</accession>
<feature type="domain" description="Cobalamin biosynthesis precorrin-8X methylmutase CobH/CbiC" evidence="5">
    <location>
        <begin position="17"/>
        <end position="210"/>
    </location>
</feature>
<dbReference type="KEGG" id="ssam:E3D00_09370"/>
<dbReference type="NCBIfam" id="NF006136">
    <property type="entry name" value="PRK08285.1"/>
    <property type="match status" value="1"/>
</dbReference>
<organism evidence="6 7">
    <name type="scientific">Swingsia samuiensis</name>
    <dbReference type="NCBI Taxonomy" id="1293412"/>
    <lineage>
        <taxon>Bacteria</taxon>
        <taxon>Pseudomonadati</taxon>
        <taxon>Pseudomonadota</taxon>
        <taxon>Alphaproteobacteria</taxon>
        <taxon>Acetobacterales</taxon>
        <taxon>Acetobacteraceae</taxon>
        <taxon>Swingsia</taxon>
    </lineage>
</organism>